<evidence type="ECO:0000256" key="1">
    <source>
        <dbReference type="ARBA" id="ARBA00004141"/>
    </source>
</evidence>
<name>A0ABP4XV24_9MICO</name>
<dbReference type="Pfam" id="PF13515">
    <property type="entry name" value="FUSC_2"/>
    <property type="match status" value="1"/>
</dbReference>
<feature type="transmembrane region" description="Helical" evidence="5">
    <location>
        <begin position="142"/>
        <end position="166"/>
    </location>
</feature>
<evidence type="ECO:0000259" key="6">
    <source>
        <dbReference type="Pfam" id="PF13515"/>
    </source>
</evidence>
<keyword evidence="3 5" id="KW-1133">Transmembrane helix</keyword>
<proteinExistence type="predicted"/>
<feature type="transmembrane region" description="Helical" evidence="5">
    <location>
        <begin position="43"/>
        <end position="61"/>
    </location>
</feature>
<gene>
    <name evidence="7" type="ORF">GCM10009768_23730</name>
</gene>
<keyword evidence="4 5" id="KW-0472">Membrane</keyword>
<evidence type="ECO:0000256" key="4">
    <source>
        <dbReference type="ARBA" id="ARBA00023136"/>
    </source>
</evidence>
<organism evidence="7 8">
    <name type="scientific">Leucobacter iarius</name>
    <dbReference type="NCBI Taxonomy" id="333963"/>
    <lineage>
        <taxon>Bacteria</taxon>
        <taxon>Bacillati</taxon>
        <taxon>Actinomycetota</taxon>
        <taxon>Actinomycetes</taxon>
        <taxon>Micrococcales</taxon>
        <taxon>Microbacteriaceae</taxon>
        <taxon>Leucobacter</taxon>
    </lineage>
</organism>
<protein>
    <recommendedName>
        <fullName evidence="6">Integral membrane bound transporter domain-containing protein</fullName>
    </recommendedName>
</protein>
<feature type="transmembrane region" description="Helical" evidence="5">
    <location>
        <begin position="303"/>
        <end position="320"/>
    </location>
</feature>
<dbReference type="EMBL" id="BAAAOB010000003">
    <property type="protein sequence ID" value="GAA1794018.1"/>
    <property type="molecule type" value="Genomic_DNA"/>
</dbReference>
<sequence>MSTRQKIQKWLPRAHGAEVALRTALSLGIALCALALFGRLDLASYAMFGSFCAVFGFNEPYRVRARTVGLAGIGILVAISTGILLSAADAPIAAIGAATLIMLAVAVPANVVIGLIPTPPFFHIIALLVCTAIPVPGSGSEILLRIAVAAGATVLAWLISLSGWAVRRAWPGHARASHALARPFFKDLNRTPRVDFSALRDSRVWRSVAENLAGAVLAYALASAFGGSRPYWAVLTVVCVIAPARARPSAGHAIERVIGTAVGLVVVWLLEPLQLGAPAVIAIIVVCQFFTQLFVVRAYAAGLVFITVMVFASLSFVIPLDGPILVERFVETVIGSAAGLLVMLPGWILDRRAARRPSA</sequence>
<feature type="transmembrane region" description="Helical" evidence="5">
    <location>
        <begin position="68"/>
        <end position="86"/>
    </location>
</feature>
<evidence type="ECO:0000313" key="8">
    <source>
        <dbReference type="Proteomes" id="UP001500851"/>
    </source>
</evidence>
<feature type="transmembrane region" description="Helical" evidence="5">
    <location>
        <begin position="276"/>
        <end position="296"/>
    </location>
</feature>
<feature type="transmembrane region" description="Helical" evidence="5">
    <location>
        <begin position="92"/>
        <end position="113"/>
    </location>
</feature>
<evidence type="ECO:0000256" key="2">
    <source>
        <dbReference type="ARBA" id="ARBA00022692"/>
    </source>
</evidence>
<evidence type="ECO:0000256" key="5">
    <source>
        <dbReference type="SAM" id="Phobius"/>
    </source>
</evidence>
<reference evidence="8" key="1">
    <citation type="journal article" date="2019" name="Int. J. Syst. Evol. Microbiol.">
        <title>The Global Catalogue of Microorganisms (GCM) 10K type strain sequencing project: providing services to taxonomists for standard genome sequencing and annotation.</title>
        <authorList>
            <consortium name="The Broad Institute Genomics Platform"/>
            <consortium name="The Broad Institute Genome Sequencing Center for Infectious Disease"/>
            <person name="Wu L."/>
            <person name="Ma J."/>
        </authorList>
    </citation>
    <scope>NUCLEOTIDE SEQUENCE [LARGE SCALE GENOMIC DNA]</scope>
    <source>
        <strain evidence="8">JCM 14736</strain>
    </source>
</reference>
<keyword evidence="2 5" id="KW-0812">Transmembrane</keyword>
<comment type="caution">
    <text evidence="7">The sequence shown here is derived from an EMBL/GenBank/DDBJ whole genome shotgun (WGS) entry which is preliminary data.</text>
</comment>
<feature type="transmembrane region" description="Helical" evidence="5">
    <location>
        <begin position="120"/>
        <end position="136"/>
    </location>
</feature>
<feature type="domain" description="Integral membrane bound transporter" evidence="6">
    <location>
        <begin position="217"/>
        <end position="342"/>
    </location>
</feature>
<comment type="subcellular location">
    <subcellularLocation>
        <location evidence="1">Membrane</location>
        <topology evidence="1">Multi-pass membrane protein</topology>
    </subcellularLocation>
</comment>
<keyword evidence="8" id="KW-1185">Reference proteome</keyword>
<dbReference type="Proteomes" id="UP001500851">
    <property type="component" value="Unassembled WGS sequence"/>
</dbReference>
<evidence type="ECO:0000256" key="3">
    <source>
        <dbReference type="ARBA" id="ARBA00022989"/>
    </source>
</evidence>
<dbReference type="InterPro" id="IPR049453">
    <property type="entry name" value="Memb_transporter_dom"/>
</dbReference>
<accession>A0ABP4XV24</accession>
<feature type="transmembrane region" description="Helical" evidence="5">
    <location>
        <begin position="20"/>
        <end position="37"/>
    </location>
</feature>
<dbReference type="RefSeq" id="WP_344032493.1">
    <property type="nucleotide sequence ID" value="NZ_BAAAOB010000003.1"/>
</dbReference>
<feature type="transmembrane region" description="Helical" evidence="5">
    <location>
        <begin position="253"/>
        <end position="270"/>
    </location>
</feature>
<evidence type="ECO:0000313" key="7">
    <source>
        <dbReference type="EMBL" id="GAA1794018.1"/>
    </source>
</evidence>
<feature type="transmembrane region" description="Helical" evidence="5">
    <location>
        <begin position="332"/>
        <end position="349"/>
    </location>
</feature>